<keyword evidence="3" id="KW-1185">Reference proteome</keyword>
<dbReference type="EMBL" id="JARJCM010000094">
    <property type="protein sequence ID" value="KAJ7030070.1"/>
    <property type="molecule type" value="Genomic_DNA"/>
</dbReference>
<dbReference type="EMBL" id="JARJCM010000286">
    <property type="protein sequence ID" value="KAJ7019666.1"/>
    <property type="molecule type" value="Genomic_DNA"/>
</dbReference>
<dbReference type="Proteomes" id="UP001218188">
    <property type="component" value="Unassembled WGS sequence"/>
</dbReference>
<evidence type="ECO:0000313" key="2">
    <source>
        <dbReference type="EMBL" id="KAJ7030070.1"/>
    </source>
</evidence>
<evidence type="ECO:0000313" key="3">
    <source>
        <dbReference type="Proteomes" id="UP001218188"/>
    </source>
</evidence>
<evidence type="ECO:0000313" key="1">
    <source>
        <dbReference type="EMBL" id="KAJ7019666.1"/>
    </source>
</evidence>
<reference evidence="2" key="1">
    <citation type="submission" date="2023-03" db="EMBL/GenBank/DDBJ databases">
        <title>Massive genome expansion in bonnet fungi (Mycena s.s.) driven by repeated elements and novel gene families across ecological guilds.</title>
        <authorList>
            <consortium name="Lawrence Berkeley National Laboratory"/>
            <person name="Harder C.B."/>
            <person name="Miyauchi S."/>
            <person name="Viragh M."/>
            <person name="Kuo A."/>
            <person name="Thoen E."/>
            <person name="Andreopoulos B."/>
            <person name="Lu D."/>
            <person name="Skrede I."/>
            <person name="Drula E."/>
            <person name="Henrissat B."/>
            <person name="Morin E."/>
            <person name="Kohler A."/>
            <person name="Barry K."/>
            <person name="LaButti K."/>
            <person name="Morin E."/>
            <person name="Salamov A."/>
            <person name="Lipzen A."/>
            <person name="Mereny Z."/>
            <person name="Hegedus B."/>
            <person name="Baldrian P."/>
            <person name="Stursova M."/>
            <person name="Weitz H."/>
            <person name="Taylor A."/>
            <person name="Grigoriev I.V."/>
            <person name="Nagy L.G."/>
            <person name="Martin F."/>
            <person name="Kauserud H."/>
        </authorList>
    </citation>
    <scope>NUCLEOTIDE SEQUENCE</scope>
    <source>
        <strain evidence="2">CBHHK200</strain>
    </source>
</reference>
<comment type="caution">
    <text evidence="2">The sequence shown here is derived from an EMBL/GenBank/DDBJ whole genome shotgun (WGS) entry which is preliminary data.</text>
</comment>
<proteinExistence type="predicted"/>
<name>A0AAD6SPH3_9AGAR</name>
<organism evidence="2 3">
    <name type="scientific">Mycena alexandri</name>
    <dbReference type="NCBI Taxonomy" id="1745969"/>
    <lineage>
        <taxon>Eukaryota</taxon>
        <taxon>Fungi</taxon>
        <taxon>Dikarya</taxon>
        <taxon>Basidiomycota</taxon>
        <taxon>Agaricomycotina</taxon>
        <taxon>Agaricomycetes</taxon>
        <taxon>Agaricomycetidae</taxon>
        <taxon>Agaricales</taxon>
        <taxon>Marasmiineae</taxon>
        <taxon>Mycenaceae</taxon>
        <taxon>Mycena</taxon>
    </lineage>
</organism>
<sequence length="117" mass="13384">MVDREELPIGLIWDAIDHSCAFDATFTIFFNIWKEYLVKWSDKFRQLSGLMSVLALMLEDYSRGILTLEQAHDTVRTCLHGQAPEYFPYGTVGTSSVKLITTMFYVDRTHAVGHCVC</sequence>
<protein>
    <submittedName>
        <fullName evidence="2">Uncharacterized protein</fullName>
    </submittedName>
</protein>
<dbReference type="AlphaFoldDB" id="A0AAD6SPH3"/>
<gene>
    <name evidence="2" type="ORF">C8F04DRAFT_962065</name>
    <name evidence="1" type="ORF">C8F04DRAFT_975354</name>
</gene>
<accession>A0AAD6SPH3</accession>